<dbReference type="InterPro" id="IPR026467">
    <property type="entry name" value="Ser/Gly_Cys_C_dom"/>
</dbReference>
<feature type="transmembrane region" description="Helical" evidence="2">
    <location>
        <begin position="233"/>
        <end position="253"/>
    </location>
</feature>
<comment type="caution">
    <text evidence="3">The sequence shown here is derived from an EMBL/GenBank/DDBJ whole genome shotgun (WGS) entry which is preliminary data.</text>
</comment>
<name>A0ABT5K5V6_9BURK</name>
<sequence length="299" mass="31495">MNPFYWQGPHFLLLYFAFGGALCLAVRGRIRRAESENPYAQLSMAGDPYQIAFLRGGAGAAVEVATIVLMDRGLLRNDGDTLAASSADAGRYASRDLERQVLEIYQNRPGQAIVATSRAPTLPACRAYEDVLTRHELLQGPQTRARRRTLVLTGWALLLGVAGVKAALALAHGYHNLFFLVLLSLGFSLILLFQLVRPKTWGAIKLLADLRILFARLRARASRLHAGDGSDDLALLAAIFGVGMLPLSVYPFIAQLYPAYSPAHAQSGDGGGSSGDSGSGGDSGGSSCGGGGGCGGCGS</sequence>
<keyword evidence="2" id="KW-0812">Transmembrane</keyword>
<evidence type="ECO:0000256" key="2">
    <source>
        <dbReference type="SAM" id="Phobius"/>
    </source>
</evidence>
<feature type="transmembrane region" description="Helical" evidence="2">
    <location>
        <begin position="177"/>
        <end position="196"/>
    </location>
</feature>
<protein>
    <submittedName>
        <fullName evidence="3">TIGR04222 domain-containing membrane protein</fullName>
    </submittedName>
</protein>
<feature type="region of interest" description="Disordered" evidence="1">
    <location>
        <begin position="268"/>
        <end position="299"/>
    </location>
</feature>
<dbReference type="EMBL" id="JAQQXR010000012">
    <property type="protein sequence ID" value="MDC8760374.1"/>
    <property type="molecule type" value="Genomic_DNA"/>
</dbReference>
<dbReference type="Proteomes" id="UP001221208">
    <property type="component" value="Unassembled WGS sequence"/>
</dbReference>
<dbReference type="RefSeq" id="WP_273674122.1">
    <property type="nucleotide sequence ID" value="NZ_JAQQXR010000012.1"/>
</dbReference>
<keyword evidence="4" id="KW-1185">Reference proteome</keyword>
<proteinExistence type="predicted"/>
<dbReference type="NCBIfam" id="TIGR04222">
    <property type="entry name" value="near_uncomplex"/>
    <property type="match status" value="1"/>
</dbReference>
<evidence type="ECO:0000256" key="1">
    <source>
        <dbReference type="SAM" id="MobiDB-lite"/>
    </source>
</evidence>
<evidence type="ECO:0000313" key="4">
    <source>
        <dbReference type="Proteomes" id="UP001221208"/>
    </source>
</evidence>
<accession>A0ABT5K5V6</accession>
<feature type="transmembrane region" description="Helical" evidence="2">
    <location>
        <begin position="6"/>
        <end position="26"/>
    </location>
</feature>
<reference evidence="3 4" key="1">
    <citation type="submission" date="2022-10" db="EMBL/GenBank/DDBJ databases">
        <title>Janthinobacterium sp. hw3 Genome sequencing.</title>
        <authorList>
            <person name="Park S."/>
        </authorList>
    </citation>
    <scope>NUCLEOTIDE SEQUENCE [LARGE SCALE GENOMIC DNA]</scope>
    <source>
        <strain evidence="4">hw3</strain>
    </source>
</reference>
<evidence type="ECO:0000313" key="3">
    <source>
        <dbReference type="EMBL" id="MDC8760374.1"/>
    </source>
</evidence>
<organism evidence="3 4">
    <name type="scientific">Janthinobacterium fluminis</name>
    <dbReference type="NCBI Taxonomy" id="2987524"/>
    <lineage>
        <taxon>Bacteria</taxon>
        <taxon>Pseudomonadati</taxon>
        <taxon>Pseudomonadota</taxon>
        <taxon>Betaproteobacteria</taxon>
        <taxon>Burkholderiales</taxon>
        <taxon>Oxalobacteraceae</taxon>
        <taxon>Janthinobacterium</taxon>
    </lineage>
</organism>
<gene>
    <name evidence="3" type="ORF">OIK44_22535</name>
</gene>
<keyword evidence="2" id="KW-0472">Membrane</keyword>
<keyword evidence="2" id="KW-1133">Transmembrane helix</keyword>
<feature type="transmembrane region" description="Helical" evidence="2">
    <location>
        <begin position="150"/>
        <end position="171"/>
    </location>
</feature>